<keyword evidence="6 9" id="KW-0479">Metal-binding</keyword>
<evidence type="ECO:0000256" key="8">
    <source>
        <dbReference type="ARBA" id="ARBA00023004"/>
    </source>
</evidence>
<keyword evidence="5 9" id="KW-0349">Heme</keyword>
<dbReference type="Gene3D" id="1.10.468.10">
    <property type="entry name" value="Photosynthetic Reaction Center, subunit C, domain 2"/>
    <property type="match status" value="2"/>
</dbReference>
<keyword evidence="9" id="KW-0674">Reaction center</keyword>
<evidence type="ECO:0000256" key="9">
    <source>
        <dbReference type="PIRNR" id="PIRNR000017"/>
    </source>
</evidence>
<dbReference type="InterPro" id="IPR003158">
    <property type="entry name" value="Photosyn_RC_cyt_c-su"/>
</dbReference>
<evidence type="ECO:0000256" key="4">
    <source>
        <dbReference type="ARBA" id="ARBA00022531"/>
    </source>
</evidence>
<organism evidence="10 11">
    <name type="scientific">Sphingomonas vulcanisoli</name>
    <dbReference type="NCBI Taxonomy" id="1658060"/>
    <lineage>
        <taxon>Bacteria</taxon>
        <taxon>Pseudomonadati</taxon>
        <taxon>Pseudomonadota</taxon>
        <taxon>Alphaproteobacteria</taxon>
        <taxon>Sphingomonadales</taxon>
        <taxon>Sphingomonadaceae</taxon>
        <taxon>Sphingomonas</taxon>
    </lineage>
</organism>
<dbReference type="CDD" id="cd09224">
    <property type="entry name" value="CytoC_RC"/>
    <property type="match status" value="1"/>
</dbReference>
<keyword evidence="3 9" id="KW-0813">Transport</keyword>
<evidence type="ECO:0000256" key="6">
    <source>
        <dbReference type="ARBA" id="ARBA00022723"/>
    </source>
</evidence>
<evidence type="ECO:0000313" key="10">
    <source>
        <dbReference type="EMBL" id="NIJ08446.1"/>
    </source>
</evidence>
<keyword evidence="11" id="KW-1185">Reference proteome</keyword>
<gene>
    <name evidence="10" type="ORF">FHS31_002063</name>
</gene>
<dbReference type="NCBIfam" id="NF040706">
    <property type="entry name" value="photo_cyt_PufC"/>
    <property type="match status" value="1"/>
</dbReference>
<keyword evidence="7 9" id="KW-0249">Electron transport</keyword>
<dbReference type="SUPFAM" id="SSF48695">
    <property type="entry name" value="Multiheme cytochromes"/>
    <property type="match status" value="1"/>
</dbReference>
<comment type="PTM">
    <text evidence="9">Binds 4 heme groups per subunit.</text>
</comment>
<comment type="caution">
    <text evidence="10">The sequence shown here is derived from an EMBL/GenBank/DDBJ whole genome shotgun (WGS) entry which is preliminary data.</text>
</comment>
<evidence type="ECO:0000256" key="7">
    <source>
        <dbReference type="ARBA" id="ARBA00022982"/>
    </source>
</evidence>
<accession>A0ABX0TSF1</accession>
<protein>
    <recommendedName>
        <fullName evidence="2 9">Photosynthetic reaction center cytochrome c subunit</fullName>
    </recommendedName>
</protein>
<evidence type="ECO:0000256" key="3">
    <source>
        <dbReference type="ARBA" id="ARBA00022448"/>
    </source>
</evidence>
<dbReference type="PROSITE" id="PS51257">
    <property type="entry name" value="PROKAR_LIPOPROTEIN"/>
    <property type="match status" value="1"/>
</dbReference>
<keyword evidence="8 9" id="KW-0408">Iron</keyword>
<dbReference type="InterPro" id="IPR023119">
    <property type="entry name" value="Multihaem_cyt_PRC_cyt_su-like"/>
</dbReference>
<proteinExistence type="predicted"/>
<dbReference type="InterPro" id="IPR036280">
    <property type="entry name" value="Multihaem_cyt_sf"/>
</dbReference>
<name>A0ABX0TSF1_9SPHN</name>
<comment type="function">
    <text evidence="1 9">The reaction center of purple bacteria contains a tightly bound cytochrome molecule which re-reduces the photo oxidized primary electron donor.</text>
</comment>
<evidence type="ECO:0000313" key="11">
    <source>
        <dbReference type="Proteomes" id="UP000727456"/>
    </source>
</evidence>
<dbReference type="RefSeq" id="WP_167073271.1">
    <property type="nucleotide sequence ID" value="NZ_JAAOZC010000004.1"/>
</dbReference>
<dbReference type="PIRSF" id="PIRSF000017">
    <property type="entry name" value="RC_cytochrome"/>
    <property type="match status" value="1"/>
</dbReference>
<sequence>MSRALTKAAIASIGGLSLLLLGGCEFGAKQKTQTGYRGTGLEQIVDVRHVVKASAIPAPPYPLPPDGGPTAGESYQNLKVLGGVSKERFDHLMAEMSQWVAPPEQGCNYCHNPENMASDEKYTKVVARRMLQMTRNINSRWSSHVKETGVTCYTCHRGNAVPVNKWAFAQGTPHPGSILGNKHGQNTPEANVGYASLPSDPFADYLNGQQQIRVAGNSPFPSKDHVVSVKDAEKTYGLMMHISSALGVNCTYCHNTQSFRAWNLSRAQRATAYYGIRMVRDINEDYISSLQPVFPAYRKGPHGDPYKVNCTTCHQGQSKPLGGVSMIAQAPALKGPPLATAAPEGGPAAATAVPAAFNKPAEMTAKK</sequence>
<evidence type="ECO:0000256" key="1">
    <source>
        <dbReference type="ARBA" id="ARBA00003196"/>
    </source>
</evidence>
<dbReference type="EMBL" id="JAAOZC010000004">
    <property type="protein sequence ID" value="NIJ08446.1"/>
    <property type="molecule type" value="Genomic_DNA"/>
</dbReference>
<reference evidence="10 11" key="1">
    <citation type="submission" date="2020-03" db="EMBL/GenBank/DDBJ databases">
        <title>Genomic Encyclopedia of Type Strains, Phase III (KMG-III): the genomes of soil and plant-associated and newly described type strains.</title>
        <authorList>
            <person name="Whitman W."/>
        </authorList>
    </citation>
    <scope>NUCLEOTIDE SEQUENCE [LARGE SCALE GENOMIC DNA]</scope>
    <source>
        <strain evidence="10 11">CECT 8804</strain>
    </source>
</reference>
<evidence type="ECO:0000256" key="5">
    <source>
        <dbReference type="ARBA" id="ARBA00022617"/>
    </source>
</evidence>
<dbReference type="Proteomes" id="UP000727456">
    <property type="component" value="Unassembled WGS sequence"/>
</dbReference>
<keyword evidence="4 9" id="KW-0602">Photosynthesis</keyword>
<dbReference type="Pfam" id="PF02276">
    <property type="entry name" value="CytoC_RC"/>
    <property type="match status" value="1"/>
</dbReference>
<evidence type="ECO:0000256" key="2">
    <source>
        <dbReference type="ARBA" id="ARBA00015978"/>
    </source>
</evidence>